<proteinExistence type="predicted"/>
<evidence type="ECO:0000256" key="1">
    <source>
        <dbReference type="SAM" id="MobiDB-lite"/>
    </source>
</evidence>
<feature type="region of interest" description="Disordered" evidence="1">
    <location>
        <begin position="1"/>
        <end position="29"/>
    </location>
</feature>
<organism evidence="2 3">
    <name type="scientific">Rhizobium freirei PRF 81</name>
    <dbReference type="NCBI Taxonomy" id="363754"/>
    <lineage>
        <taxon>Bacteria</taxon>
        <taxon>Pseudomonadati</taxon>
        <taxon>Pseudomonadota</taxon>
        <taxon>Alphaproteobacteria</taxon>
        <taxon>Hyphomicrobiales</taxon>
        <taxon>Rhizobiaceae</taxon>
        <taxon>Rhizobium/Agrobacterium group</taxon>
        <taxon>Rhizobium</taxon>
    </lineage>
</organism>
<gene>
    <name evidence="2" type="ORF">RHSP_02688</name>
</gene>
<evidence type="ECO:0000313" key="2">
    <source>
        <dbReference type="EMBL" id="ENN89004.1"/>
    </source>
</evidence>
<dbReference type="AlphaFoldDB" id="N6U8V3"/>
<evidence type="ECO:0000313" key="3">
    <source>
        <dbReference type="Proteomes" id="UP000012429"/>
    </source>
</evidence>
<feature type="region of interest" description="Disordered" evidence="1">
    <location>
        <begin position="93"/>
        <end position="112"/>
    </location>
</feature>
<accession>N6U8V3</accession>
<keyword evidence="3" id="KW-1185">Reference proteome</keyword>
<reference evidence="2 3" key="1">
    <citation type="journal article" date="2012" name="BMC Genomics">
        <title>Genomic basis of broad host range and environmental adaptability of Rhizobium tropici CIAT 899 and Rhizobium sp. PRF 81 which are used in inoculants for common bean (Phaseolus vulgaris L.).</title>
        <authorList>
            <person name="Ormeno-Orrillo E."/>
            <person name="Menna P."/>
            <person name="Almeida L.G."/>
            <person name="Ollero F.J."/>
            <person name="Nicolas M.F."/>
            <person name="Pains Rodrigues E."/>
            <person name="Shigueyoshi Nakatani A."/>
            <person name="Silva Batista J.S."/>
            <person name="Oliveira Chueire L.M."/>
            <person name="Souza R.C."/>
            <person name="Ribeiro Vasconcelos A.T."/>
            <person name="Megias M."/>
            <person name="Hungria M."/>
            <person name="Martinez-Romero E."/>
        </authorList>
    </citation>
    <scope>NUCLEOTIDE SEQUENCE [LARGE SCALE GENOMIC DNA]</scope>
    <source>
        <strain evidence="2 3">PRF 81</strain>
    </source>
</reference>
<protein>
    <submittedName>
        <fullName evidence="2">Uncharacterized protein</fullName>
    </submittedName>
</protein>
<dbReference type="Proteomes" id="UP000012429">
    <property type="component" value="Unassembled WGS sequence"/>
</dbReference>
<name>N6U8V3_9HYPH</name>
<comment type="caution">
    <text evidence="2">The sequence shown here is derived from an EMBL/GenBank/DDBJ whole genome shotgun (WGS) entry which is preliminary data.</text>
</comment>
<sequence length="346" mass="37530">MGIAVDDDLAVNQRGGGGQKARRGAGVAEKKRGCRRLQFAAAGDNEGRVVRLIDRDAHGAQRFGHIAGIVALQRAGQPARALGKACQQQGAVGDRFRSRRHGAPGQRLARRDNREFGSTHHHSLWSVRKAADGRRSASFTALHEKPIAEISELYRGNGAICFVGDLEIGLLDEAEGAGDEIVRESLDLDVQIARCTVVIAARHLDLVFRRLQRLLQLDEARIGLQVGIGFGNGHQAAKRLAEDAFGCGTAGDIACRHGLGRIARLGDFDQRLVLMAGIAFDRLDQIGNEIGAALQLHVDAGPCFLRNLARANEPIVDEDDIECGQHYDCEKNEHLKSPGRLQPRGH</sequence>
<dbReference type="EMBL" id="AQHN01000011">
    <property type="protein sequence ID" value="ENN89004.1"/>
    <property type="molecule type" value="Genomic_DNA"/>
</dbReference>